<dbReference type="PANTHER" id="PTHR35561:SF1">
    <property type="entry name" value="RNA 2',3'-CYCLIC PHOSPHODIESTERASE"/>
    <property type="match status" value="1"/>
</dbReference>
<comment type="similarity">
    <text evidence="2">Belongs to the 2H phosphoesterase superfamily. ThpR family.</text>
</comment>
<dbReference type="HAMAP" id="MF_01940">
    <property type="entry name" value="RNA_CPDase"/>
    <property type="match status" value="1"/>
</dbReference>
<dbReference type="Pfam" id="PF02834">
    <property type="entry name" value="LigT_PEase"/>
    <property type="match status" value="2"/>
</dbReference>
<feature type="active site" description="Proton acceptor" evidence="2">
    <location>
        <position position="125"/>
    </location>
</feature>
<reference evidence="4 5" key="1">
    <citation type="submission" date="2020-08" db="EMBL/GenBank/DDBJ databases">
        <title>Cohnella phylogeny.</title>
        <authorList>
            <person name="Dunlap C."/>
        </authorList>
    </citation>
    <scope>NUCLEOTIDE SEQUENCE [LARGE SCALE GENOMIC DNA]</scope>
    <source>
        <strain evidence="4 5">DSM 25241</strain>
    </source>
</reference>
<dbReference type="GO" id="GO:0004113">
    <property type="term" value="F:2',3'-cyclic-nucleotide 3'-phosphodiesterase activity"/>
    <property type="evidence" value="ECO:0007669"/>
    <property type="project" value="InterPro"/>
</dbReference>
<comment type="caution">
    <text evidence="4">The sequence shown here is derived from an EMBL/GenBank/DDBJ whole genome shotgun (WGS) entry which is preliminary data.</text>
</comment>
<dbReference type="EC" id="3.1.4.58" evidence="2"/>
<name>A0A841T2N2_9BACL</name>
<feature type="short sequence motif" description="HXTX 1" evidence="2">
    <location>
        <begin position="40"/>
        <end position="43"/>
    </location>
</feature>
<dbReference type="NCBIfam" id="TIGR02258">
    <property type="entry name" value="2_5_ligase"/>
    <property type="match status" value="1"/>
</dbReference>
<dbReference type="SUPFAM" id="SSF55144">
    <property type="entry name" value="LigT-like"/>
    <property type="match status" value="1"/>
</dbReference>
<dbReference type="InterPro" id="IPR004175">
    <property type="entry name" value="RNA_CPDase"/>
</dbReference>
<evidence type="ECO:0000256" key="2">
    <source>
        <dbReference type="HAMAP-Rule" id="MF_01940"/>
    </source>
</evidence>
<evidence type="ECO:0000259" key="3">
    <source>
        <dbReference type="Pfam" id="PF02834"/>
    </source>
</evidence>
<dbReference type="AlphaFoldDB" id="A0A841T2N2"/>
<proteinExistence type="inferred from homology"/>
<evidence type="ECO:0000313" key="5">
    <source>
        <dbReference type="Proteomes" id="UP000535838"/>
    </source>
</evidence>
<organism evidence="4 5">
    <name type="scientific">Cohnella thailandensis</name>
    <dbReference type="NCBI Taxonomy" id="557557"/>
    <lineage>
        <taxon>Bacteria</taxon>
        <taxon>Bacillati</taxon>
        <taxon>Bacillota</taxon>
        <taxon>Bacilli</taxon>
        <taxon>Bacillales</taxon>
        <taxon>Paenibacillaceae</taxon>
        <taxon>Cohnella</taxon>
    </lineage>
</organism>
<dbReference type="InterPro" id="IPR014051">
    <property type="entry name" value="Phosphoesterase_HXTX"/>
</dbReference>
<sequence>MRMFTAIPIREAVADELHRWVQEHRPSLPFRKWTHPQDYHLTVQFLGEVTEDRLEELHIALKSVQVQPISLALNGGGIFGQTSSPRVLYGSVTGDRDGLKALHASVLESTEPLGFLPEARPYSPHITLARNYSADAKLPFPPGLLESMPSGASWLADRFVLMRTHMHSSPMYETVYEYSSPS</sequence>
<comment type="catalytic activity">
    <reaction evidence="2">
        <text>a 3'-end 2',3'-cyclophospho-ribonucleotide-RNA + H2O = a 3'-end 2'-phospho-ribonucleotide-RNA + H(+)</text>
        <dbReference type="Rhea" id="RHEA:11828"/>
        <dbReference type="Rhea" id="RHEA-COMP:10464"/>
        <dbReference type="Rhea" id="RHEA-COMP:17353"/>
        <dbReference type="ChEBI" id="CHEBI:15377"/>
        <dbReference type="ChEBI" id="CHEBI:15378"/>
        <dbReference type="ChEBI" id="CHEBI:83064"/>
        <dbReference type="ChEBI" id="CHEBI:173113"/>
        <dbReference type="EC" id="3.1.4.58"/>
    </reaction>
</comment>
<feature type="domain" description="Phosphoesterase HXTX" evidence="3">
    <location>
        <begin position="96"/>
        <end position="170"/>
    </location>
</feature>
<dbReference type="RefSeq" id="WP_185121366.1">
    <property type="nucleotide sequence ID" value="NZ_JACJVQ010000017.1"/>
</dbReference>
<accession>A0A841T2N2</accession>
<evidence type="ECO:0000313" key="4">
    <source>
        <dbReference type="EMBL" id="MBB6636137.1"/>
    </source>
</evidence>
<protein>
    <recommendedName>
        <fullName evidence="2">RNA 2',3'-cyclic phosphodiesterase</fullName>
        <shortName evidence="2">RNA 2',3'-CPDase</shortName>
        <ecNumber evidence="2">3.1.4.58</ecNumber>
    </recommendedName>
</protein>
<keyword evidence="1 2" id="KW-0378">Hydrolase</keyword>
<dbReference type="Gene3D" id="3.90.1140.10">
    <property type="entry name" value="Cyclic phosphodiesterase"/>
    <property type="match status" value="1"/>
</dbReference>
<feature type="short sequence motif" description="HXTX 2" evidence="2">
    <location>
        <begin position="125"/>
        <end position="128"/>
    </location>
</feature>
<gene>
    <name evidence="4" type="primary">thpR</name>
    <name evidence="4" type="ORF">H7B67_18605</name>
</gene>
<keyword evidence="5" id="KW-1185">Reference proteome</keyword>
<comment type="function">
    <text evidence="2">Hydrolyzes RNA 2',3'-cyclic phosphodiester to an RNA 2'-phosphomonoester.</text>
</comment>
<dbReference type="Proteomes" id="UP000535838">
    <property type="component" value="Unassembled WGS sequence"/>
</dbReference>
<feature type="domain" description="Phosphoesterase HXTX" evidence="3">
    <location>
        <begin position="7"/>
        <end position="89"/>
    </location>
</feature>
<feature type="active site" description="Proton donor" evidence="2">
    <location>
        <position position="40"/>
    </location>
</feature>
<dbReference type="InterPro" id="IPR009097">
    <property type="entry name" value="Cyclic_Pdiesterase"/>
</dbReference>
<dbReference type="EMBL" id="JACJVQ010000017">
    <property type="protein sequence ID" value="MBB6636137.1"/>
    <property type="molecule type" value="Genomic_DNA"/>
</dbReference>
<dbReference type="PANTHER" id="PTHR35561">
    <property type="entry name" value="RNA 2',3'-CYCLIC PHOSPHODIESTERASE"/>
    <property type="match status" value="1"/>
</dbReference>
<dbReference type="GO" id="GO:0008664">
    <property type="term" value="F:RNA 2',3'-cyclic 3'-phosphodiesterase activity"/>
    <property type="evidence" value="ECO:0007669"/>
    <property type="project" value="UniProtKB-EC"/>
</dbReference>
<evidence type="ECO:0000256" key="1">
    <source>
        <dbReference type="ARBA" id="ARBA00022801"/>
    </source>
</evidence>